<feature type="region of interest" description="Disordered" evidence="1">
    <location>
        <begin position="89"/>
        <end position="127"/>
    </location>
</feature>
<dbReference type="EMBL" id="FMZX01000045">
    <property type="protein sequence ID" value="SDE50316.1"/>
    <property type="molecule type" value="Genomic_DNA"/>
</dbReference>
<evidence type="ECO:0000313" key="4">
    <source>
        <dbReference type="Proteomes" id="UP000198925"/>
    </source>
</evidence>
<sequence>MPVDPYYRTREWRHLREQVLQRDPICTCPGCYQPSFAADHIVERSRGGGDDLANLRGLCLVHHAQRSHGAEPHLKGCDAAGTPLDPMHWWHDPTAAMPKDSSERMGLDRRPHPSRIRPADEPDFELF</sequence>
<feature type="compositionally biased region" description="Basic and acidic residues" evidence="1">
    <location>
        <begin position="100"/>
        <end position="111"/>
    </location>
</feature>
<organism evidence="3 4">
    <name type="scientific">Belnapia rosea</name>
    <dbReference type="NCBI Taxonomy" id="938405"/>
    <lineage>
        <taxon>Bacteria</taxon>
        <taxon>Pseudomonadati</taxon>
        <taxon>Pseudomonadota</taxon>
        <taxon>Alphaproteobacteria</taxon>
        <taxon>Acetobacterales</taxon>
        <taxon>Roseomonadaceae</taxon>
        <taxon>Belnapia</taxon>
    </lineage>
</organism>
<dbReference type="GO" id="GO:0003676">
    <property type="term" value="F:nucleic acid binding"/>
    <property type="evidence" value="ECO:0007669"/>
    <property type="project" value="InterPro"/>
</dbReference>
<dbReference type="GO" id="GO:0004519">
    <property type="term" value="F:endonuclease activity"/>
    <property type="evidence" value="ECO:0007669"/>
    <property type="project" value="UniProtKB-KW"/>
</dbReference>
<gene>
    <name evidence="3" type="ORF">SAMN04487779_10451</name>
</gene>
<proteinExistence type="predicted"/>
<name>A0A1G7DGX6_9PROT</name>
<dbReference type="GO" id="GO:0008270">
    <property type="term" value="F:zinc ion binding"/>
    <property type="evidence" value="ECO:0007669"/>
    <property type="project" value="InterPro"/>
</dbReference>
<keyword evidence="3" id="KW-0540">Nuclease</keyword>
<dbReference type="Gene3D" id="1.10.30.50">
    <property type="match status" value="1"/>
</dbReference>
<dbReference type="InterPro" id="IPR002711">
    <property type="entry name" value="HNH"/>
</dbReference>
<protein>
    <submittedName>
        <fullName evidence="3">HNH endonuclease</fullName>
    </submittedName>
</protein>
<keyword evidence="3" id="KW-0255">Endonuclease</keyword>
<dbReference type="AlphaFoldDB" id="A0A1G7DGX6"/>
<keyword evidence="3" id="KW-0378">Hydrolase</keyword>
<reference evidence="3 4" key="1">
    <citation type="submission" date="2016-10" db="EMBL/GenBank/DDBJ databases">
        <authorList>
            <person name="de Groot N.N."/>
        </authorList>
    </citation>
    <scope>NUCLEOTIDE SEQUENCE [LARGE SCALE GENOMIC DNA]</scope>
    <source>
        <strain evidence="3 4">CPCC 100156</strain>
    </source>
</reference>
<dbReference type="SMART" id="SM00507">
    <property type="entry name" value="HNHc"/>
    <property type="match status" value="1"/>
</dbReference>
<dbReference type="Proteomes" id="UP000198925">
    <property type="component" value="Unassembled WGS sequence"/>
</dbReference>
<keyword evidence="4" id="KW-1185">Reference proteome</keyword>
<evidence type="ECO:0000259" key="2">
    <source>
        <dbReference type="SMART" id="SM00507"/>
    </source>
</evidence>
<accession>A0A1G7DGX6</accession>
<dbReference type="Pfam" id="PF01844">
    <property type="entry name" value="HNH"/>
    <property type="match status" value="1"/>
</dbReference>
<feature type="domain" description="HNH nuclease" evidence="2">
    <location>
        <begin position="14"/>
        <end position="64"/>
    </location>
</feature>
<evidence type="ECO:0000313" key="3">
    <source>
        <dbReference type="EMBL" id="SDE50316.1"/>
    </source>
</evidence>
<dbReference type="InterPro" id="IPR003615">
    <property type="entry name" value="HNH_nuc"/>
</dbReference>
<evidence type="ECO:0000256" key="1">
    <source>
        <dbReference type="SAM" id="MobiDB-lite"/>
    </source>
</evidence>
<dbReference type="RefSeq" id="WP_090665275.1">
    <property type="nucleotide sequence ID" value="NZ_FMZX01000045.1"/>
</dbReference>
<dbReference type="CDD" id="cd00085">
    <property type="entry name" value="HNHc"/>
    <property type="match status" value="1"/>
</dbReference>